<keyword evidence="3" id="KW-1185">Reference proteome</keyword>
<proteinExistence type="predicted"/>
<sequence>MESPNAQPIAVRHRESPEPSVPTHVPSCFATQMRHTKYWELAAALSERSAIAFGQECWTLPLIPAHRTPAYYASREERRSHPKSRLRVTAPRYSRRPAFEGSLKHSVVCGTGVRRGFLTQTVGIPDRHPTTDCRGNPRPCMWATGCRCPHIAKRGDERWDMVRQQPTALTMPLKPGPVHAVSGQGSRCYARWVGIGLHS</sequence>
<gene>
    <name evidence="2" type="ORF">B0H64DRAFT_125308</name>
</gene>
<dbReference type="GeneID" id="87834984"/>
<evidence type="ECO:0000256" key="1">
    <source>
        <dbReference type="SAM" id="MobiDB-lite"/>
    </source>
</evidence>
<reference evidence="2" key="1">
    <citation type="journal article" date="2023" name="Mol. Phylogenet. Evol.">
        <title>Genome-scale phylogeny and comparative genomics of the fungal order Sordariales.</title>
        <authorList>
            <person name="Hensen N."/>
            <person name="Bonometti L."/>
            <person name="Westerberg I."/>
            <person name="Brannstrom I.O."/>
            <person name="Guillou S."/>
            <person name="Cros-Aarteil S."/>
            <person name="Calhoun S."/>
            <person name="Haridas S."/>
            <person name="Kuo A."/>
            <person name="Mondo S."/>
            <person name="Pangilinan J."/>
            <person name="Riley R."/>
            <person name="LaButti K."/>
            <person name="Andreopoulos B."/>
            <person name="Lipzen A."/>
            <person name="Chen C."/>
            <person name="Yan M."/>
            <person name="Daum C."/>
            <person name="Ng V."/>
            <person name="Clum A."/>
            <person name="Steindorff A."/>
            <person name="Ohm R.A."/>
            <person name="Martin F."/>
            <person name="Silar P."/>
            <person name="Natvig D.O."/>
            <person name="Lalanne C."/>
            <person name="Gautier V."/>
            <person name="Ament-Velasquez S.L."/>
            <person name="Kruys A."/>
            <person name="Hutchinson M.I."/>
            <person name="Powell A.J."/>
            <person name="Barry K."/>
            <person name="Miller A.N."/>
            <person name="Grigoriev I.V."/>
            <person name="Debuchy R."/>
            <person name="Gladieux P."/>
            <person name="Hiltunen Thoren M."/>
            <person name="Johannesson H."/>
        </authorList>
    </citation>
    <scope>NUCLEOTIDE SEQUENCE</scope>
    <source>
        <strain evidence="2">CBS 168.71</strain>
    </source>
</reference>
<comment type="caution">
    <text evidence="2">The sequence shown here is derived from an EMBL/GenBank/DDBJ whole genome shotgun (WGS) entry which is preliminary data.</text>
</comment>
<dbReference type="Proteomes" id="UP001278766">
    <property type="component" value="Unassembled WGS sequence"/>
</dbReference>
<evidence type="ECO:0000313" key="3">
    <source>
        <dbReference type="Proteomes" id="UP001278766"/>
    </source>
</evidence>
<accession>A0AAE0LU72</accession>
<name>A0AAE0LU72_9PEZI</name>
<dbReference type="RefSeq" id="XP_062661014.1">
    <property type="nucleotide sequence ID" value="XM_062798036.1"/>
</dbReference>
<reference evidence="2" key="2">
    <citation type="submission" date="2023-06" db="EMBL/GenBank/DDBJ databases">
        <authorList>
            <consortium name="Lawrence Berkeley National Laboratory"/>
            <person name="Haridas S."/>
            <person name="Hensen N."/>
            <person name="Bonometti L."/>
            <person name="Westerberg I."/>
            <person name="Brannstrom I.O."/>
            <person name="Guillou S."/>
            <person name="Cros-Aarteil S."/>
            <person name="Calhoun S."/>
            <person name="Kuo A."/>
            <person name="Mondo S."/>
            <person name="Pangilinan J."/>
            <person name="Riley R."/>
            <person name="Labutti K."/>
            <person name="Andreopoulos B."/>
            <person name="Lipzen A."/>
            <person name="Chen C."/>
            <person name="Yanf M."/>
            <person name="Daum C."/>
            <person name="Ng V."/>
            <person name="Clum A."/>
            <person name="Steindorff A."/>
            <person name="Ohm R."/>
            <person name="Martin F."/>
            <person name="Silar P."/>
            <person name="Natvig D."/>
            <person name="Lalanne C."/>
            <person name="Gautier V."/>
            <person name="Ament-Velasquez S.L."/>
            <person name="Kruys A."/>
            <person name="Hutchinson M.I."/>
            <person name="Powell A.J."/>
            <person name="Barry K."/>
            <person name="Miller A.N."/>
            <person name="Grigoriev I.V."/>
            <person name="Debuchy R."/>
            <person name="Gladieux P."/>
            <person name="Thoren M.H."/>
            <person name="Johannesson H."/>
        </authorList>
    </citation>
    <scope>NUCLEOTIDE SEQUENCE</scope>
    <source>
        <strain evidence="2">CBS 168.71</strain>
    </source>
</reference>
<protein>
    <submittedName>
        <fullName evidence="2">Uncharacterized protein</fullName>
    </submittedName>
</protein>
<dbReference type="EMBL" id="JAUEPN010000003">
    <property type="protein sequence ID" value="KAK3297500.1"/>
    <property type="molecule type" value="Genomic_DNA"/>
</dbReference>
<organism evidence="2 3">
    <name type="scientific">Chaetomium fimeti</name>
    <dbReference type="NCBI Taxonomy" id="1854472"/>
    <lineage>
        <taxon>Eukaryota</taxon>
        <taxon>Fungi</taxon>
        <taxon>Dikarya</taxon>
        <taxon>Ascomycota</taxon>
        <taxon>Pezizomycotina</taxon>
        <taxon>Sordariomycetes</taxon>
        <taxon>Sordariomycetidae</taxon>
        <taxon>Sordariales</taxon>
        <taxon>Chaetomiaceae</taxon>
        <taxon>Chaetomium</taxon>
    </lineage>
</organism>
<evidence type="ECO:0000313" key="2">
    <source>
        <dbReference type="EMBL" id="KAK3297500.1"/>
    </source>
</evidence>
<dbReference type="AlphaFoldDB" id="A0AAE0LU72"/>
<feature type="region of interest" description="Disordered" evidence="1">
    <location>
        <begin position="1"/>
        <end position="23"/>
    </location>
</feature>